<keyword evidence="13" id="KW-1185">Reference proteome</keyword>
<dbReference type="AlphaFoldDB" id="A0A194VKA6"/>
<evidence type="ECO:0000313" key="12">
    <source>
        <dbReference type="EMBL" id="KUI64305.1"/>
    </source>
</evidence>
<evidence type="ECO:0000313" key="13">
    <source>
        <dbReference type="Proteomes" id="UP000078559"/>
    </source>
</evidence>
<feature type="domain" description="ABC transmembrane type-1" evidence="11">
    <location>
        <begin position="91"/>
        <end position="371"/>
    </location>
</feature>
<dbReference type="InterPro" id="IPR036640">
    <property type="entry name" value="ABC1_TM_sf"/>
</dbReference>
<dbReference type="PROSITE" id="PS50893">
    <property type="entry name" value="ABC_TRANSPORTER_2"/>
    <property type="match status" value="1"/>
</dbReference>
<evidence type="ECO:0000256" key="5">
    <source>
        <dbReference type="ARBA" id="ARBA00022741"/>
    </source>
</evidence>
<dbReference type="InterPro" id="IPR003593">
    <property type="entry name" value="AAA+_ATPase"/>
</dbReference>
<proteinExistence type="predicted"/>
<dbReference type="PROSITE" id="PS00211">
    <property type="entry name" value="ABC_TRANSPORTER_1"/>
    <property type="match status" value="1"/>
</dbReference>
<organism evidence="12 13">
    <name type="scientific">Cytospora mali</name>
    <name type="common">Apple Valsa canker fungus</name>
    <name type="synonym">Valsa mali</name>
    <dbReference type="NCBI Taxonomy" id="578113"/>
    <lineage>
        <taxon>Eukaryota</taxon>
        <taxon>Fungi</taxon>
        <taxon>Dikarya</taxon>
        <taxon>Ascomycota</taxon>
        <taxon>Pezizomycotina</taxon>
        <taxon>Sordariomycetes</taxon>
        <taxon>Sordariomycetidae</taxon>
        <taxon>Diaporthales</taxon>
        <taxon>Cytosporaceae</taxon>
        <taxon>Cytospora</taxon>
    </lineage>
</organism>
<dbReference type="GO" id="GO:0140359">
    <property type="term" value="F:ABC-type transporter activity"/>
    <property type="evidence" value="ECO:0007669"/>
    <property type="project" value="InterPro"/>
</dbReference>
<dbReference type="InterPro" id="IPR011527">
    <property type="entry name" value="ABC1_TM_dom"/>
</dbReference>
<evidence type="ECO:0000256" key="7">
    <source>
        <dbReference type="ARBA" id="ARBA00022989"/>
    </source>
</evidence>
<dbReference type="Pfam" id="PF00664">
    <property type="entry name" value="ABC_membrane"/>
    <property type="match status" value="1"/>
</dbReference>
<dbReference type="SMR" id="A0A194VKA6"/>
<keyword evidence="4 9" id="KW-0812">Transmembrane</keyword>
<feature type="domain" description="ABC transporter" evidence="10">
    <location>
        <begin position="409"/>
        <end position="643"/>
    </location>
</feature>
<evidence type="ECO:0000256" key="3">
    <source>
        <dbReference type="ARBA" id="ARBA00022475"/>
    </source>
</evidence>
<comment type="subcellular location">
    <subcellularLocation>
        <location evidence="1">Cell membrane</location>
        <topology evidence="1">Multi-pass membrane protein</topology>
    </subcellularLocation>
</comment>
<dbReference type="SMART" id="SM00382">
    <property type="entry name" value="AAA"/>
    <property type="match status" value="1"/>
</dbReference>
<dbReference type="FunFam" id="3.40.50.300:FF:000221">
    <property type="entry name" value="Multidrug ABC transporter ATP-binding protein"/>
    <property type="match status" value="1"/>
</dbReference>
<evidence type="ECO:0000259" key="10">
    <source>
        <dbReference type="PROSITE" id="PS50893"/>
    </source>
</evidence>
<dbReference type="InterPro" id="IPR017871">
    <property type="entry name" value="ABC_transporter-like_CS"/>
</dbReference>
<keyword evidence="7 9" id="KW-1133">Transmembrane helix</keyword>
<dbReference type="Gene3D" id="1.20.1560.10">
    <property type="entry name" value="ABC transporter type 1, transmembrane domain"/>
    <property type="match status" value="1"/>
</dbReference>
<keyword evidence="8 9" id="KW-0472">Membrane</keyword>
<protein>
    <submittedName>
        <fullName evidence="12">Heavy metal tolerance protein</fullName>
    </submittedName>
</protein>
<dbReference type="GO" id="GO:0005524">
    <property type="term" value="F:ATP binding"/>
    <property type="evidence" value="ECO:0007669"/>
    <property type="project" value="UniProtKB-KW"/>
</dbReference>
<feature type="transmembrane region" description="Helical" evidence="9">
    <location>
        <begin position="31"/>
        <end position="51"/>
    </location>
</feature>
<keyword evidence="5" id="KW-0547">Nucleotide-binding</keyword>
<keyword evidence="6" id="KW-0067">ATP-binding</keyword>
<dbReference type="Gene3D" id="3.40.50.300">
    <property type="entry name" value="P-loop containing nucleotide triphosphate hydrolases"/>
    <property type="match status" value="1"/>
</dbReference>
<evidence type="ECO:0000256" key="1">
    <source>
        <dbReference type="ARBA" id="ARBA00004651"/>
    </source>
</evidence>
<feature type="transmembrane region" description="Helical" evidence="9">
    <location>
        <begin position="232"/>
        <end position="249"/>
    </location>
</feature>
<dbReference type="SUPFAM" id="SSF90123">
    <property type="entry name" value="ABC transporter transmembrane region"/>
    <property type="match status" value="1"/>
</dbReference>
<dbReference type="OrthoDB" id="6500128at2759"/>
<dbReference type="PANTHER" id="PTHR24221:SF503">
    <property type="entry name" value="MITOCHONDRIAL POTASSIUM CHANNEL ATP-BINDING SUBUNIT"/>
    <property type="match status" value="1"/>
</dbReference>
<gene>
    <name evidence="12" type="ORF">VM1G_11116</name>
</gene>
<sequence length="647" mass="73168">MTKSLQGNQTLWQADTKLGWSGSFAHSPSSYIVPVVLSLPFLCGISAFPAFQKSSILQRWKKQYDSFRHFTPFIIPTNKKAVKSWTVDLSIVTVCTLLTRVMNFVIPVLLRRTVDRLADDDAPLPIKEMVAFVLLRQVVTEAVTSLHWTVLIRVESDISSRLMCHLYDKVLSLSADYHDGKRPLDIYNTIASGGPRFAQFMGSIFFDKLPALVDLVVAVLAFWRIFGGQLAAAMAAISTIYVWASAKLAPKRQSDFRKALRLRRERDDLGSDALWNWHTVAAFNNIKYEQRRHQEAMARSRLVGEEFRVAETVASSRKDLIMATGLVVLCLLASVEIRRGGRNRSVGDFVMLLQYWNDLAFPIQNFAHWMTWLDEFFIESDKMIKIMAAEPTVRDKKDAVDFQLNNGDIEFDNVSFSYDGQRPAVRNVSFNIEGGKKIAIVGETGGGKSTLLKLLCRTYDTTEGCIRVDGQDIRNVRLTSLMKHISIVPQIIGVFNATLLENLRYGNLKAMPEECKAACEMASLHKKIKNFSLGYEDKLGEKGTKLSGGELQRLAIARVLLRDSKIVLFDEAMSSLDSETEWKIQERLQEWCVNKTVIIIAHRLATVAHADLILAVKGGVIVEAGRQEDLLKRRGYYFDLWNKQRLN</sequence>
<dbReference type="PANTHER" id="PTHR24221">
    <property type="entry name" value="ATP-BINDING CASSETTE SUB-FAMILY B"/>
    <property type="match status" value="1"/>
</dbReference>
<evidence type="ECO:0000256" key="2">
    <source>
        <dbReference type="ARBA" id="ARBA00022448"/>
    </source>
</evidence>
<dbReference type="InterPro" id="IPR039421">
    <property type="entry name" value="Type_1_exporter"/>
</dbReference>
<dbReference type="GO" id="GO:0016887">
    <property type="term" value="F:ATP hydrolysis activity"/>
    <property type="evidence" value="ECO:0007669"/>
    <property type="project" value="InterPro"/>
</dbReference>
<dbReference type="EMBL" id="KN796129">
    <property type="protein sequence ID" value="KUI64305.1"/>
    <property type="molecule type" value="Genomic_DNA"/>
</dbReference>
<dbReference type="InterPro" id="IPR003439">
    <property type="entry name" value="ABC_transporter-like_ATP-bd"/>
</dbReference>
<reference evidence="12" key="1">
    <citation type="submission" date="2014-12" db="EMBL/GenBank/DDBJ databases">
        <title>Genome Sequence of Valsa Canker Pathogens Uncovers a Specific Adaption of Colonization on Woody Bark.</title>
        <authorList>
            <person name="Yin Z."/>
            <person name="Liu H."/>
            <person name="Gao X."/>
            <person name="Li Z."/>
            <person name="Song N."/>
            <person name="Ke X."/>
            <person name="Dai Q."/>
            <person name="Wu Y."/>
            <person name="Sun Y."/>
            <person name="Xu J.-R."/>
            <person name="Kang Z.K."/>
            <person name="Wang L."/>
            <person name="Huang L."/>
        </authorList>
    </citation>
    <scope>NUCLEOTIDE SEQUENCE [LARGE SCALE GENOMIC DNA]</scope>
    <source>
        <strain evidence="12">03-8</strain>
    </source>
</reference>
<evidence type="ECO:0000256" key="4">
    <source>
        <dbReference type="ARBA" id="ARBA00022692"/>
    </source>
</evidence>
<dbReference type="Pfam" id="PF00005">
    <property type="entry name" value="ABC_tran"/>
    <property type="match status" value="1"/>
</dbReference>
<dbReference type="PROSITE" id="PS50929">
    <property type="entry name" value="ABC_TM1F"/>
    <property type="match status" value="1"/>
</dbReference>
<evidence type="ECO:0000259" key="11">
    <source>
        <dbReference type="PROSITE" id="PS50929"/>
    </source>
</evidence>
<evidence type="ECO:0000256" key="9">
    <source>
        <dbReference type="SAM" id="Phobius"/>
    </source>
</evidence>
<keyword evidence="3" id="KW-1003">Cell membrane</keyword>
<evidence type="ECO:0000256" key="8">
    <source>
        <dbReference type="ARBA" id="ARBA00023136"/>
    </source>
</evidence>
<name>A0A194VKA6_CYTMA</name>
<accession>A0A194VKA6</accession>
<dbReference type="InterPro" id="IPR027417">
    <property type="entry name" value="P-loop_NTPase"/>
</dbReference>
<dbReference type="GO" id="GO:0005886">
    <property type="term" value="C:plasma membrane"/>
    <property type="evidence" value="ECO:0007669"/>
    <property type="project" value="UniProtKB-SubCell"/>
</dbReference>
<dbReference type="Proteomes" id="UP000078559">
    <property type="component" value="Unassembled WGS sequence"/>
</dbReference>
<evidence type="ECO:0000256" key="6">
    <source>
        <dbReference type="ARBA" id="ARBA00022840"/>
    </source>
</evidence>
<dbReference type="SUPFAM" id="SSF52540">
    <property type="entry name" value="P-loop containing nucleoside triphosphate hydrolases"/>
    <property type="match status" value="1"/>
</dbReference>
<keyword evidence="2" id="KW-0813">Transport</keyword>